<dbReference type="InterPro" id="IPR003646">
    <property type="entry name" value="SH3-like_bac-type"/>
</dbReference>
<feature type="compositionally biased region" description="Pro residues" evidence="1">
    <location>
        <begin position="286"/>
        <end position="303"/>
    </location>
</feature>
<feature type="transmembrane region" description="Helical" evidence="2">
    <location>
        <begin position="175"/>
        <end position="197"/>
    </location>
</feature>
<evidence type="ECO:0000256" key="2">
    <source>
        <dbReference type="SAM" id="Phobius"/>
    </source>
</evidence>
<feature type="region of interest" description="Disordered" evidence="1">
    <location>
        <begin position="282"/>
        <end position="306"/>
    </location>
</feature>
<feature type="transmembrane region" description="Helical" evidence="2">
    <location>
        <begin position="112"/>
        <end position="133"/>
    </location>
</feature>
<organism evidence="4">
    <name type="scientific">Bellilinea caldifistulae</name>
    <dbReference type="NCBI Taxonomy" id="360411"/>
    <lineage>
        <taxon>Bacteria</taxon>
        <taxon>Bacillati</taxon>
        <taxon>Chloroflexota</taxon>
        <taxon>Anaerolineae</taxon>
        <taxon>Anaerolineales</taxon>
        <taxon>Anaerolineaceae</taxon>
        <taxon>Bellilinea</taxon>
    </lineage>
</organism>
<keyword evidence="2" id="KW-0472">Membrane</keyword>
<dbReference type="Pfam" id="PF08239">
    <property type="entry name" value="SH3_3"/>
    <property type="match status" value="1"/>
</dbReference>
<feature type="transmembrane region" description="Helical" evidence="2">
    <location>
        <begin position="54"/>
        <end position="71"/>
    </location>
</feature>
<evidence type="ECO:0000313" key="4">
    <source>
        <dbReference type="EMBL" id="HGS88618.1"/>
    </source>
</evidence>
<keyword evidence="2" id="KW-0812">Transmembrane</keyword>
<gene>
    <name evidence="4" type="ORF">ENT17_13530</name>
</gene>
<feature type="transmembrane region" description="Helical" evidence="2">
    <location>
        <begin position="237"/>
        <end position="261"/>
    </location>
</feature>
<dbReference type="Gene3D" id="2.30.30.40">
    <property type="entry name" value="SH3 Domains"/>
    <property type="match status" value="1"/>
</dbReference>
<dbReference type="InterPro" id="IPR005240">
    <property type="entry name" value="DUF389"/>
</dbReference>
<accession>A0A7C4L1I5</accession>
<keyword evidence="2" id="KW-1133">Transmembrane helix</keyword>
<dbReference type="EMBL" id="DSXR01000129">
    <property type="protein sequence ID" value="HGS88618.1"/>
    <property type="molecule type" value="Genomic_DNA"/>
</dbReference>
<dbReference type="Pfam" id="PF04087">
    <property type="entry name" value="DUF389"/>
    <property type="match status" value="1"/>
</dbReference>
<feature type="transmembrane region" description="Helical" evidence="2">
    <location>
        <begin position="77"/>
        <end position="100"/>
    </location>
</feature>
<protein>
    <submittedName>
        <fullName evidence="4">DUF389 domain-containing protein</fullName>
    </submittedName>
</protein>
<feature type="transmembrane region" description="Helical" evidence="2">
    <location>
        <begin position="209"/>
        <end position="230"/>
    </location>
</feature>
<comment type="caution">
    <text evidence="4">The sequence shown here is derived from an EMBL/GenBank/DDBJ whole genome shotgun (WGS) entry which is preliminary data.</text>
</comment>
<sequence length="400" mass="42158">MSIPSSEPLLPEDENRLPPARRRRVRRSLLPAGGDERSAFLEQIAHQVTPGYEFFLFTFLAGVILGVAILLDSPAFYLLAVLFAPFLGPVLGLSLAVVVGSGRFFLKALGSLVIACMLIFGLCLLAGGIGKAFLPGSTLTLPVNFSLFSIPNFIVLAIGVGLANYMLVRSPRQKPLVASVAIAYELLLPLGVAGFSLSYGLPGSWVDGLIVFVVHLAWSALVGSMVLFVMGLKPANVFGYTLGSSIILISLIAVVLITGLMTSQPIVVATLPTPTHTLTWTSTAPAQPPATPTLTPSPPPPTQSPTATIQPTFTPTVTVTPQPTPVWARVFAPQSDGAIVREEPDGKALTSLLNGSLVQVISDPVRGNGNTLWVQVRTENGLVGWMVQALLATATPAPGW</sequence>
<evidence type="ECO:0000256" key="1">
    <source>
        <dbReference type="SAM" id="MobiDB-lite"/>
    </source>
</evidence>
<name>A0A7C4L1I5_9CHLR</name>
<feature type="domain" description="SH3b" evidence="3">
    <location>
        <begin position="336"/>
        <end position="390"/>
    </location>
</feature>
<reference evidence="4" key="1">
    <citation type="journal article" date="2020" name="mSystems">
        <title>Genome- and Community-Level Interaction Insights into Carbon Utilization and Element Cycling Functions of Hydrothermarchaeota in Hydrothermal Sediment.</title>
        <authorList>
            <person name="Zhou Z."/>
            <person name="Liu Y."/>
            <person name="Xu W."/>
            <person name="Pan J."/>
            <person name="Luo Z.H."/>
            <person name="Li M."/>
        </authorList>
    </citation>
    <scope>NUCLEOTIDE SEQUENCE [LARGE SCALE GENOMIC DNA]</scope>
    <source>
        <strain evidence="4">SpSt-556</strain>
    </source>
</reference>
<proteinExistence type="predicted"/>
<dbReference type="AlphaFoldDB" id="A0A7C4L1I5"/>
<feature type="transmembrane region" description="Helical" evidence="2">
    <location>
        <begin position="145"/>
        <end position="168"/>
    </location>
</feature>
<evidence type="ECO:0000259" key="3">
    <source>
        <dbReference type="Pfam" id="PF08239"/>
    </source>
</evidence>